<reference evidence="1" key="1">
    <citation type="journal article" date="2020" name="Stud. Mycol.">
        <title>101 Dothideomycetes genomes: a test case for predicting lifestyles and emergence of pathogens.</title>
        <authorList>
            <person name="Haridas S."/>
            <person name="Albert R."/>
            <person name="Binder M."/>
            <person name="Bloem J."/>
            <person name="Labutti K."/>
            <person name="Salamov A."/>
            <person name="Andreopoulos B."/>
            <person name="Baker S."/>
            <person name="Barry K."/>
            <person name="Bills G."/>
            <person name="Bluhm B."/>
            <person name="Cannon C."/>
            <person name="Castanera R."/>
            <person name="Culley D."/>
            <person name="Daum C."/>
            <person name="Ezra D."/>
            <person name="Gonzalez J."/>
            <person name="Henrissat B."/>
            <person name="Kuo A."/>
            <person name="Liang C."/>
            <person name="Lipzen A."/>
            <person name="Lutzoni F."/>
            <person name="Magnuson J."/>
            <person name="Mondo S."/>
            <person name="Nolan M."/>
            <person name="Ohm R."/>
            <person name="Pangilinan J."/>
            <person name="Park H.-J."/>
            <person name="Ramirez L."/>
            <person name="Alfaro M."/>
            <person name="Sun H."/>
            <person name="Tritt A."/>
            <person name="Yoshinaga Y."/>
            <person name="Zwiers L.-H."/>
            <person name="Turgeon B."/>
            <person name="Goodwin S."/>
            <person name="Spatafora J."/>
            <person name="Crous P."/>
            <person name="Grigoriev I."/>
        </authorList>
    </citation>
    <scope>NUCLEOTIDE SEQUENCE</scope>
    <source>
        <strain evidence="1">CBS 279.74</strain>
    </source>
</reference>
<gene>
    <name evidence="1" type="ORF">K504DRAFT_431657</name>
</gene>
<dbReference type="EMBL" id="MU005770">
    <property type="protein sequence ID" value="KAF2709278.1"/>
    <property type="molecule type" value="Genomic_DNA"/>
</dbReference>
<dbReference type="Proteomes" id="UP000799428">
    <property type="component" value="Unassembled WGS sequence"/>
</dbReference>
<evidence type="ECO:0000313" key="1">
    <source>
        <dbReference type="EMBL" id="KAF2709278.1"/>
    </source>
</evidence>
<accession>A0A6G1K8Z0</accession>
<organism evidence="1 2">
    <name type="scientific">Pleomassaria siparia CBS 279.74</name>
    <dbReference type="NCBI Taxonomy" id="1314801"/>
    <lineage>
        <taxon>Eukaryota</taxon>
        <taxon>Fungi</taxon>
        <taxon>Dikarya</taxon>
        <taxon>Ascomycota</taxon>
        <taxon>Pezizomycotina</taxon>
        <taxon>Dothideomycetes</taxon>
        <taxon>Pleosporomycetidae</taxon>
        <taxon>Pleosporales</taxon>
        <taxon>Pleomassariaceae</taxon>
        <taxon>Pleomassaria</taxon>
    </lineage>
</organism>
<protein>
    <submittedName>
        <fullName evidence="1">Uncharacterized protein</fullName>
    </submittedName>
</protein>
<keyword evidence="2" id="KW-1185">Reference proteome</keyword>
<name>A0A6G1K8Z0_9PLEO</name>
<dbReference type="OrthoDB" id="416217at2759"/>
<dbReference type="AlphaFoldDB" id="A0A6G1K8Z0"/>
<evidence type="ECO:0000313" key="2">
    <source>
        <dbReference type="Proteomes" id="UP000799428"/>
    </source>
</evidence>
<sequence length="303" mass="34286">MHGQASDRLRSLHSTRESNNYPTYQDIFVRTRLSASHLDAVSSASVAKEAISHRILAVKSLNEALSTPPKSRNECDARMAAALALAFQSSHFEDGLFEYLTMVRGCNLIASDESLMDSDSAFHVQDGHLATMRSRVGTSQLACVNRDDLESAFISLSAVQLLDMTDWERTFWDTLVRTVDNAFDRPVEAYTTFVMLYNIPSRWTHDEFQSFIDPNNTVAHILLAHFIAIQAILTPILILERVGFQGIDAPTAVLGWIEGIYKNVPHSLRHHVDFCHQVSRYPLVRFMGETPMEPDYHQWKIMS</sequence>
<proteinExistence type="predicted"/>